<sequence>MLMTKTVKVNITPRNKKIYLEKEYINVTVGSSIDVGIDDLPKSSGKELFVKCDYCPNSYFIRYCDYIRTKYDFFKKDACKNCWHKKRMEITNYKIENKLIVDSSARGYWSIIENIEKELKEYIKFNGFTGKSDDKEQNKNWDMISWAIKNLNLDLSQLVNKLGYEINDIQKRKPNGYIMPLEEIKSKIEKFITEYGFFPDQRILSKELKIHTSDYQKHGTLNEIRDSMGYNNKVHLVDNKGFINKSNFELITANYLIAQNIPYKREQYPFKKYDSNLNYRSDFTFYLPNNEIHVEVWGGMKTFNGQRKLYDYDSVMKEKMSLYNKYNIKLISVNPDIFYNSMGMIKKKLYSIFSSYLELPFIEVKDRLVSTFTLHDMSDEELLKEIMKFSKYKEALPSFGVMRENEHEFLYKEVMKRYDSIKDFAEKFKLITAYEARSKKVAQTLTPTN</sequence>
<evidence type="ECO:0000313" key="1">
    <source>
        <dbReference type="EMBL" id="KON87338.1"/>
    </source>
</evidence>
<accession>A0A0M0GC41</accession>
<protein>
    <submittedName>
        <fullName evidence="1">Uncharacterized protein</fullName>
    </submittedName>
</protein>
<organism evidence="1 2">
    <name type="scientific">Sporosarcina globispora</name>
    <name type="common">Bacillus globisporus</name>
    <dbReference type="NCBI Taxonomy" id="1459"/>
    <lineage>
        <taxon>Bacteria</taxon>
        <taxon>Bacillati</taxon>
        <taxon>Bacillota</taxon>
        <taxon>Bacilli</taxon>
        <taxon>Bacillales</taxon>
        <taxon>Caryophanaceae</taxon>
        <taxon>Sporosarcina</taxon>
    </lineage>
</organism>
<dbReference type="EMBL" id="LGUF01000007">
    <property type="protein sequence ID" value="KON87338.1"/>
    <property type="molecule type" value="Genomic_DNA"/>
</dbReference>
<dbReference type="RefSeq" id="WP_053434682.1">
    <property type="nucleotide sequence ID" value="NZ_LGUF01000007.1"/>
</dbReference>
<comment type="caution">
    <text evidence="1">The sequence shown here is derived from an EMBL/GenBank/DDBJ whole genome shotgun (WGS) entry which is preliminary data.</text>
</comment>
<reference evidence="2" key="1">
    <citation type="submission" date="2015-07" db="EMBL/GenBank/DDBJ databases">
        <title>Fjat-10036 dsm4.</title>
        <authorList>
            <person name="Liu B."/>
            <person name="Wang J."/>
            <person name="Zhu Y."/>
            <person name="Liu G."/>
            <person name="Chen Q."/>
            <person name="Chen Z."/>
            <person name="Lan J."/>
            <person name="Che J."/>
            <person name="Ge C."/>
            <person name="Shi H."/>
            <person name="Pan Z."/>
            <person name="Liu X."/>
        </authorList>
    </citation>
    <scope>NUCLEOTIDE SEQUENCE [LARGE SCALE GENOMIC DNA]</scope>
    <source>
        <strain evidence="2">DSM 4</strain>
    </source>
</reference>
<gene>
    <name evidence="1" type="ORF">AF332_11215</name>
</gene>
<dbReference type="PATRIC" id="fig|1459.3.peg.2397"/>
<dbReference type="STRING" id="1459.AF332_11215"/>
<proteinExistence type="predicted"/>
<dbReference type="OrthoDB" id="2943944at2"/>
<keyword evidence="2" id="KW-1185">Reference proteome</keyword>
<evidence type="ECO:0000313" key="2">
    <source>
        <dbReference type="Proteomes" id="UP000037109"/>
    </source>
</evidence>
<name>A0A0M0GC41_SPOGL</name>
<dbReference type="Proteomes" id="UP000037109">
    <property type="component" value="Unassembled WGS sequence"/>
</dbReference>
<dbReference type="AlphaFoldDB" id="A0A0M0GC41"/>